<evidence type="ECO:0000313" key="5">
    <source>
        <dbReference type="Proteomes" id="UP000767291"/>
    </source>
</evidence>
<dbReference type="PANTHER" id="PTHR37810:SF9">
    <property type="entry name" value="MEMBRANE PROTEIN"/>
    <property type="match status" value="1"/>
</dbReference>
<dbReference type="Proteomes" id="UP000767291">
    <property type="component" value="Unassembled WGS sequence"/>
</dbReference>
<feature type="transmembrane region" description="Helical" evidence="1">
    <location>
        <begin position="191"/>
        <end position="213"/>
    </location>
</feature>
<evidence type="ECO:0000259" key="3">
    <source>
        <dbReference type="Pfam" id="PF19124"/>
    </source>
</evidence>
<organism evidence="4 5">
    <name type="scientific">Metaclostridioides mangenotii</name>
    <dbReference type="NCBI Taxonomy" id="1540"/>
    <lineage>
        <taxon>Bacteria</taxon>
        <taxon>Bacillati</taxon>
        <taxon>Bacillota</taxon>
        <taxon>Clostridia</taxon>
        <taxon>Peptostreptococcales</taxon>
        <taxon>Peptostreptococcaceae</taxon>
        <taxon>Metaclostridioides</taxon>
    </lineage>
</organism>
<dbReference type="EMBL" id="JAGGJX010000001">
    <property type="protein sequence ID" value="MBP1854145.1"/>
    <property type="molecule type" value="Genomic_DNA"/>
</dbReference>
<feature type="transmembrane region" description="Helical" evidence="1">
    <location>
        <begin position="143"/>
        <end position="161"/>
    </location>
</feature>
<dbReference type="Pfam" id="PF07853">
    <property type="entry name" value="DUF1648"/>
    <property type="match status" value="1"/>
</dbReference>
<evidence type="ECO:0000259" key="2">
    <source>
        <dbReference type="Pfam" id="PF07853"/>
    </source>
</evidence>
<feature type="transmembrane region" description="Helical" evidence="1">
    <location>
        <begin position="234"/>
        <end position="256"/>
    </location>
</feature>
<sequence length="367" mass="41910">MNNGLNIGILLFTLTLMYLMFLFMTKLTSKKHFYGIMIDQKYKDLNELKALDQNFKKLLTLSYFFTIALSYVLILRISSDSIVLSVPILLFLVFETVIYIKTHTSAKNLKNKLKDNLEPSKIVAMVDTSVLSERNKIINKFKIYFAVNFILIVIFTIYSIANYNSTLELIPIHWNFNGVADGFVENTFRNFLLQIGLLLFIVLILTLMSISTMKSRIKIDTEDIVSSKKVTLKFLNYLGYSFLGLIISLSIIYINSVYSIINGTDINFYIYIISTVLMILSAILLIVQFVKSSNLKSSSSFTPDDKEENWIFGLVYYNKNDPSLMIPKRFGVGWTINAANPIGKIIYIGIALLLIYAVFDIVKSIKS</sequence>
<reference evidence="4 5" key="1">
    <citation type="submission" date="2021-03" db="EMBL/GenBank/DDBJ databases">
        <title>Genomic Encyclopedia of Type Strains, Phase IV (KMG-IV): sequencing the most valuable type-strain genomes for metagenomic binning, comparative biology and taxonomic classification.</title>
        <authorList>
            <person name="Goeker M."/>
        </authorList>
    </citation>
    <scope>NUCLEOTIDE SEQUENCE [LARGE SCALE GENOMIC DNA]</scope>
    <source>
        <strain evidence="4 5">DSM 1289</strain>
    </source>
</reference>
<dbReference type="RefSeq" id="WP_209455713.1">
    <property type="nucleotide sequence ID" value="NZ_BAAACS010000017.1"/>
</dbReference>
<feature type="transmembrane region" description="Helical" evidence="1">
    <location>
        <begin position="81"/>
        <end position="100"/>
    </location>
</feature>
<dbReference type="InterPro" id="IPR012867">
    <property type="entry name" value="DUF1648"/>
</dbReference>
<comment type="caution">
    <text evidence="4">The sequence shown here is derived from an EMBL/GenBank/DDBJ whole genome shotgun (WGS) entry which is preliminary data.</text>
</comment>
<accession>A0ABS4E875</accession>
<evidence type="ECO:0000313" key="4">
    <source>
        <dbReference type="EMBL" id="MBP1854145.1"/>
    </source>
</evidence>
<name>A0ABS4E875_9FIRM</name>
<evidence type="ECO:0000256" key="1">
    <source>
        <dbReference type="SAM" id="Phobius"/>
    </source>
</evidence>
<gene>
    <name evidence="4" type="ORF">J2Z43_000535</name>
</gene>
<protein>
    <submittedName>
        <fullName evidence="4">Membrane protein</fullName>
    </submittedName>
</protein>
<keyword evidence="1" id="KW-1133">Transmembrane helix</keyword>
<feature type="transmembrane region" description="Helical" evidence="1">
    <location>
        <begin position="268"/>
        <end position="290"/>
    </location>
</feature>
<feature type="domain" description="DUF5808" evidence="3">
    <location>
        <begin position="319"/>
        <end position="344"/>
    </location>
</feature>
<feature type="transmembrane region" description="Helical" evidence="1">
    <location>
        <begin position="6"/>
        <end position="24"/>
    </location>
</feature>
<proteinExistence type="predicted"/>
<feature type="domain" description="DUF1648" evidence="2">
    <location>
        <begin position="150"/>
        <end position="188"/>
    </location>
</feature>
<feature type="transmembrane region" description="Helical" evidence="1">
    <location>
        <begin position="345"/>
        <end position="365"/>
    </location>
</feature>
<feature type="transmembrane region" description="Helical" evidence="1">
    <location>
        <begin position="58"/>
        <end position="75"/>
    </location>
</feature>
<keyword evidence="1" id="KW-0472">Membrane</keyword>
<dbReference type="Pfam" id="PF19124">
    <property type="entry name" value="DUF5808"/>
    <property type="match status" value="1"/>
</dbReference>
<dbReference type="InterPro" id="IPR043831">
    <property type="entry name" value="DUF5808"/>
</dbReference>
<dbReference type="PANTHER" id="PTHR37810">
    <property type="entry name" value="IMMUNITY PROTEIN SDPI"/>
    <property type="match status" value="1"/>
</dbReference>
<keyword evidence="5" id="KW-1185">Reference proteome</keyword>
<keyword evidence="1" id="KW-0812">Transmembrane</keyword>